<evidence type="ECO:0000259" key="1">
    <source>
        <dbReference type="Pfam" id="PF12680"/>
    </source>
</evidence>
<reference evidence="3" key="1">
    <citation type="journal article" date="2019" name="Int. J. Syst. Evol. Microbiol.">
        <title>The Global Catalogue of Microorganisms (GCM) 10K type strain sequencing project: providing services to taxonomists for standard genome sequencing and annotation.</title>
        <authorList>
            <consortium name="The Broad Institute Genomics Platform"/>
            <consortium name="The Broad Institute Genome Sequencing Center for Infectious Disease"/>
            <person name="Wu L."/>
            <person name="Ma J."/>
        </authorList>
    </citation>
    <scope>NUCLEOTIDE SEQUENCE [LARGE SCALE GENOMIC DNA]</scope>
    <source>
        <strain evidence="3">CCM 8702</strain>
    </source>
</reference>
<keyword evidence="3" id="KW-1185">Reference proteome</keyword>
<comment type="caution">
    <text evidence="2">The sequence shown here is derived from an EMBL/GenBank/DDBJ whole genome shotgun (WGS) entry which is preliminary data.</text>
</comment>
<dbReference type="PIRSF" id="PIRSF030561">
    <property type="entry name" value="UCP030561"/>
    <property type="match status" value="1"/>
</dbReference>
<dbReference type="EMBL" id="BMDD01000007">
    <property type="protein sequence ID" value="GGH86475.1"/>
    <property type="molecule type" value="Genomic_DNA"/>
</dbReference>
<organism evidence="2 3">
    <name type="scientific">Saccharibacillus endophyticus</name>
    <dbReference type="NCBI Taxonomy" id="2060666"/>
    <lineage>
        <taxon>Bacteria</taxon>
        <taxon>Bacillati</taxon>
        <taxon>Bacillota</taxon>
        <taxon>Bacilli</taxon>
        <taxon>Bacillales</taxon>
        <taxon>Paenibacillaceae</taxon>
        <taxon>Saccharibacillus</taxon>
    </lineage>
</organism>
<sequence length="121" mass="13850">MENGNKEHDQHSAQELAQRQLDCYNAHDLEGFLATYAEDAKLYNLLDGTLIAEGREAMRERYRKRFEVDKVHAKLVNRMVIGSRVIDHEEVTQAGSDRVLQAAAIYETSEGLIRAAWFVNE</sequence>
<evidence type="ECO:0000313" key="2">
    <source>
        <dbReference type="EMBL" id="GGH86475.1"/>
    </source>
</evidence>
<evidence type="ECO:0000313" key="3">
    <source>
        <dbReference type="Proteomes" id="UP000605427"/>
    </source>
</evidence>
<dbReference type="InterPro" id="IPR037401">
    <property type="entry name" value="SnoaL-like"/>
</dbReference>
<proteinExistence type="predicted"/>
<dbReference type="Gene3D" id="3.10.450.50">
    <property type="match status" value="1"/>
</dbReference>
<dbReference type="Pfam" id="PF12680">
    <property type="entry name" value="SnoaL_2"/>
    <property type="match status" value="1"/>
</dbReference>
<gene>
    <name evidence="2" type="ORF">GCM10007362_46340</name>
</gene>
<dbReference type="InterPro" id="IPR008317">
    <property type="entry name" value="UCP030561"/>
</dbReference>
<dbReference type="Proteomes" id="UP000605427">
    <property type="component" value="Unassembled WGS sequence"/>
</dbReference>
<feature type="domain" description="SnoaL-like" evidence="1">
    <location>
        <begin position="18"/>
        <end position="114"/>
    </location>
</feature>
<name>A0ABQ2A5J2_9BACL</name>
<dbReference type="InterPro" id="IPR032710">
    <property type="entry name" value="NTF2-like_dom_sf"/>
</dbReference>
<dbReference type="RefSeq" id="WP_172246352.1">
    <property type="nucleotide sequence ID" value="NZ_BMDD01000007.1"/>
</dbReference>
<accession>A0ABQ2A5J2</accession>
<protein>
    <submittedName>
        <fullName evidence="2">Steroid Delta-isomerase</fullName>
    </submittedName>
</protein>
<dbReference type="SUPFAM" id="SSF54427">
    <property type="entry name" value="NTF2-like"/>
    <property type="match status" value="1"/>
</dbReference>